<organism evidence="1 2">
    <name type="scientific">Dendrolimus kikuchii</name>
    <dbReference type="NCBI Taxonomy" id="765133"/>
    <lineage>
        <taxon>Eukaryota</taxon>
        <taxon>Metazoa</taxon>
        <taxon>Ecdysozoa</taxon>
        <taxon>Arthropoda</taxon>
        <taxon>Hexapoda</taxon>
        <taxon>Insecta</taxon>
        <taxon>Pterygota</taxon>
        <taxon>Neoptera</taxon>
        <taxon>Endopterygota</taxon>
        <taxon>Lepidoptera</taxon>
        <taxon>Glossata</taxon>
        <taxon>Ditrysia</taxon>
        <taxon>Bombycoidea</taxon>
        <taxon>Lasiocampidae</taxon>
        <taxon>Dendrolimus</taxon>
    </lineage>
</organism>
<comment type="caution">
    <text evidence="1">The sequence shown here is derived from an EMBL/GenBank/DDBJ whole genome shotgun (WGS) entry which is preliminary data.</text>
</comment>
<dbReference type="Proteomes" id="UP000824533">
    <property type="component" value="Linkage Group LG17"/>
</dbReference>
<proteinExistence type="predicted"/>
<protein>
    <submittedName>
        <fullName evidence="1">Uncharacterized protein</fullName>
    </submittedName>
</protein>
<sequence>MISNLADSGGLYGICFKRYSVFFILFDDICSTHSFNSMPHMKYGSHMWAGVPAYQLNPLDYIQRQAVRIVDYPILTGVLDTLGLRRDFALPSKESYSILEHKYISLFFQRLPIIWESAKYVFFLLYSSILIYSNYDSIVIVPKIRILLNSQYRLDIVAANGLPLASPSTRHRLLKLKMSTSDSNQTKSSQKTMSQQVFHPSLFNRPRSSQKKRKASKSPTIGETTPIKNRYNNLPIDAADNTIVNAIPKIQKPPPIVLYGVQDVNELSKLLESACNKTDFKLKIVNKTLLRVLVDSPESYKKVITLVRDNGLIGHTFTPKNLRSYRIVIKDLHHSTPHSAIMEAIEKTGNMVRGEIINARSGPEKMPTSTFFVNLEPNPNNKAVKNIDYIFHQKVIIEDPRKSTSIVQCHRCQQYGHSKNNCMRPYRCVKCGKGHRTSDCPKKDKNTPATCALCTLDHPANYKGCLIYKEIVARRNKSYYEKSRTQNQPMVAIPIPAPLPAPDTEAVTFSQETNDKPNNGHALDIGCDNGIQNRKTYAASLKQPRLHKKYEISEQEDPEKEYKQNKSIEMLLIKQNEKFELLLQQMSNLMNLITTLVNKLI</sequence>
<gene>
    <name evidence="1" type="ORF">K1T71_009655</name>
</gene>
<name>A0ACC1CTD5_9NEOP</name>
<evidence type="ECO:0000313" key="2">
    <source>
        <dbReference type="Proteomes" id="UP000824533"/>
    </source>
</evidence>
<dbReference type="EMBL" id="CM034403">
    <property type="protein sequence ID" value="KAJ0174547.1"/>
    <property type="molecule type" value="Genomic_DNA"/>
</dbReference>
<evidence type="ECO:0000313" key="1">
    <source>
        <dbReference type="EMBL" id="KAJ0174547.1"/>
    </source>
</evidence>
<accession>A0ACC1CTD5</accession>
<keyword evidence="2" id="KW-1185">Reference proteome</keyword>
<reference evidence="1 2" key="1">
    <citation type="journal article" date="2021" name="Front. Genet.">
        <title>Chromosome-Level Genome Assembly Reveals Significant Gene Expansion in the Toll and IMD Signaling Pathways of Dendrolimus kikuchii.</title>
        <authorList>
            <person name="Zhou J."/>
            <person name="Wu P."/>
            <person name="Xiong Z."/>
            <person name="Liu N."/>
            <person name="Zhao N."/>
            <person name="Ji M."/>
            <person name="Qiu Y."/>
            <person name="Yang B."/>
        </authorList>
    </citation>
    <scope>NUCLEOTIDE SEQUENCE [LARGE SCALE GENOMIC DNA]</scope>
    <source>
        <strain evidence="1">Ann1</strain>
    </source>
</reference>